<dbReference type="Proteomes" id="UP000016584">
    <property type="component" value="Unassembled WGS sequence"/>
</dbReference>
<dbReference type="AlphaFoldDB" id="U2J8C1"/>
<evidence type="ECO:0000313" key="2">
    <source>
        <dbReference type="Proteomes" id="UP000016584"/>
    </source>
</evidence>
<dbReference type="OrthoDB" id="1150854at2"/>
<comment type="caution">
    <text evidence="1">The sequence shown here is derived from an EMBL/GenBank/DDBJ whole genome shotgun (WGS) entry which is preliminary data.</text>
</comment>
<accession>U2J8C1</accession>
<proteinExistence type="predicted"/>
<protein>
    <recommendedName>
        <fullName evidence="3">DUF4302 domain-containing protein</fullName>
    </recommendedName>
</protein>
<dbReference type="STRING" id="1346330.M472_20645"/>
<organism evidence="1 2">
    <name type="scientific">Sphingobacterium paucimobilis HER1398</name>
    <dbReference type="NCBI Taxonomy" id="1346330"/>
    <lineage>
        <taxon>Bacteria</taxon>
        <taxon>Pseudomonadati</taxon>
        <taxon>Bacteroidota</taxon>
        <taxon>Sphingobacteriia</taxon>
        <taxon>Sphingobacteriales</taxon>
        <taxon>Sphingobacteriaceae</taxon>
        <taxon>Sphingobacterium</taxon>
    </lineage>
</organism>
<keyword evidence="2" id="KW-1185">Reference proteome</keyword>
<dbReference type="InterPro" id="IPR025396">
    <property type="entry name" value="DUF4302"/>
</dbReference>
<name>U2J8C1_9SPHI</name>
<evidence type="ECO:0008006" key="3">
    <source>
        <dbReference type="Google" id="ProtNLM"/>
    </source>
</evidence>
<reference evidence="1 2" key="1">
    <citation type="journal article" date="2013" name="Genome Announc.">
        <title>The Draft Genome Sequence of Sphingomonas paucimobilis Strain HER1398 (Proteobacteria), Host to the Giant PAU Phage, Indicates That It Is a Member of the Genus Sphingobacterium (Bacteroidetes).</title>
        <authorList>
            <person name="White R.A.III."/>
            <person name="Suttle C.A."/>
        </authorList>
    </citation>
    <scope>NUCLEOTIDE SEQUENCE [LARGE SCALE GENOMIC DNA]</scope>
    <source>
        <strain evidence="1 2">HER1398</strain>
    </source>
</reference>
<dbReference type="PROSITE" id="PS51257">
    <property type="entry name" value="PROKAR_LIPOPROTEIN"/>
    <property type="match status" value="1"/>
</dbReference>
<evidence type="ECO:0000313" key="1">
    <source>
        <dbReference type="EMBL" id="ERJ61164.1"/>
    </source>
</evidence>
<sequence>MKLKLAILGISILSFTVGCEKKMDRIFEESPTERLNISIANVYSTLQANKDGWLVKYYPSKAMEFGGYTLFTKFTNSTDVVVEGDMTTLAAQTSTYAVIPGAGPILSFDTYNRIFHFFALPQYFNKEKEYQLPGFISDKAGIGASNEGMKGENDFLVTKVSSDSVVLEARRSYNKVVLLPIKSSEAGTILNAYRAAVAKFHPMGGYKFEVGTESINATFATAATKRALLIAGTSAPFAYRYTPTGLDFYTEYDIKGVKFKELKYVEPGGSYTKGYFTNEAGTVKLVPTT</sequence>
<gene>
    <name evidence="1" type="ORF">M472_20645</name>
</gene>
<dbReference type="EMBL" id="ATDL01000003">
    <property type="protein sequence ID" value="ERJ61164.1"/>
    <property type="molecule type" value="Genomic_DNA"/>
</dbReference>
<dbReference type="eggNOG" id="ENOG50337CK">
    <property type="taxonomic scope" value="Bacteria"/>
</dbReference>
<dbReference type="PATRIC" id="fig|1346330.5.peg.413"/>
<dbReference type="RefSeq" id="WP_021068605.1">
    <property type="nucleotide sequence ID" value="NZ_ATDL01000003.1"/>
</dbReference>
<dbReference type="Pfam" id="PF14135">
    <property type="entry name" value="DUF4302"/>
    <property type="match status" value="1"/>
</dbReference>